<dbReference type="PANTHER" id="PTHR15283:SF5">
    <property type="entry name" value="NEUROBLASTOMA SUPPRESSOR OF TUMORIGENICITY 1"/>
    <property type="match status" value="1"/>
</dbReference>
<dbReference type="InterPro" id="IPR006207">
    <property type="entry name" value="Cys_knot_C"/>
</dbReference>
<feature type="domain" description="CTCK" evidence="7">
    <location>
        <begin position="47"/>
        <end position="138"/>
    </location>
</feature>
<feature type="region of interest" description="Disordered" evidence="5">
    <location>
        <begin position="140"/>
        <end position="169"/>
    </location>
</feature>
<dbReference type="GO" id="GO:0036122">
    <property type="term" value="F:BMP binding"/>
    <property type="evidence" value="ECO:0007669"/>
    <property type="project" value="TreeGrafter"/>
</dbReference>
<dbReference type="GO" id="GO:0005615">
    <property type="term" value="C:extracellular space"/>
    <property type="evidence" value="ECO:0007669"/>
    <property type="project" value="TreeGrafter"/>
</dbReference>
<name>A0A182RQ69_ANOFN</name>
<feature type="region of interest" description="Disordered" evidence="5">
    <location>
        <begin position="543"/>
        <end position="605"/>
    </location>
</feature>
<dbReference type="STRING" id="62324.A0A182RQ69"/>
<feature type="signal peptide" evidence="6">
    <location>
        <begin position="1"/>
        <end position="24"/>
    </location>
</feature>
<dbReference type="EnsemblMetazoa" id="AFUN008407-RA">
    <property type="protein sequence ID" value="AFUN008407-PA"/>
    <property type="gene ID" value="AFUN008407"/>
</dbReference>
<evidence type="ECO:0000256" key="2">
    <source>
        <dbReference type="ARBA" id="ARBA00022525"/>
    </source>
</evidence>
<evidence type="ECO:0000259" key="7">
    <source>
        <dbReference type="SMART" id="SM00041"/>
    </source>
</evidence>
<dbReference type="Pfam" id="PF03045">
    <property type="entry name" value="DAN"/>
    <property type="match status" value="1"/>
</dbReference>
<keyword evidence="4" id="KW-1015">Disulfide bond</keyword>
<evidence type="ECO:0000256" key="5">
    <source>
        <dbReference type="SAM" id="MobiDB-lite"/>
    </source>
</evidence>
<evidence type="ECO:0000256" key="1">
    <source>
        <dbReference type="ARBA" id="ARBA00004613"/>
    </source>
</evidence>
<feature type="region of interest" description="Disordered" evidence="5">
    <location>
        <begin position="410"/>
        <end position="450"/>
    </location>
</feature>
<accession>A0A182RQ69</accession>
<protein>
    <submittedName>
        <fullName evidence="8">CTCK domain-containing protein</fullName>
    </submittedName>
</protein>
<dbReference type="GO" id="GO:0009887">
    <property type="term" value="P:animal organ morphogenesis"/>
    <property type="evidence" value="ECO:0007669"/>
    <property type="project" value="TreeGrafter"/>
</dbReference>
<dbReference type="InterPro" id="IPR004133">
    <property type="entry name" value="DAN_dom"/>
</dbReference>
<evidence type="ECO:0000256" key="3">
    <source>
        <dbReference type="ARBA" id="ARBA00022729"/>
    </source>
</evidence>
<feature type="region of interest" description="Disordered" evidence="5">
    <location>
        <begin position="345"/>
        <end position="390"/>
    </location>
</feature>
<dbReference type="PANTHER" id="PTHR15283">
    <property type="entry name" value="GREMLIN 1"/>
    <property type="match status" value="1"/>
</dbReference>
<dbReference type="SMART" id="SM00041">
    <property type="entry name" value="CT"/>
    <property type="match status" value="1"/>
</dbReference>
<dbReference type="GO" id="GO:0048018">
    <property type="term" value="F:receptor ligand activity"/>
    <property type="evidence" value="ECO:0007669"/>
    <property type="project" value="TreeGrafter"/>
</dbReference>
<dbReference type="GO" id="GO:0038098">
    <property type="term" value="P:sequestering of BMP from receptor via BMP binding"/>
    <property type="evidence" value="ECO:0007669"/>
    <property type="project" value="TreeGrafter"/>
</dbReference>
<reference evidence="8" key="1">
    <citation type="submission" date="2020-05" db="UniProtKB">
        <authorList>
            <consortium name="EnsemblMetazoa"/>
        </authorList>
    </citation>
    <scope>IDENTIFICATION</scope>
    <source>
        <strain evidence="8">FUMOZ</strain>
    </source>
</reference>
<feature type="chain" id="PRO_5008134797" evidence="6">
    <location>
        <begin position="25"/>
        <end position="605"/>
    </location>
</feature>
<feature type="compositionally biased region" description="Basic residues" evidence="5">
    <location>
        <begin position="441"/>
        <end position="450"/>
    </location>
</feature>
<proteinExistence type="predicted"/>
<evidence type="ECO:0000256" key="4">
    <source>
        <dbReference type="ARBA" id="ARBA00023157"/>
    </source>
</evidence>
<dbReference type="AlphaFoldDB" id="A0A182RQ69"/>
<dbReference type="VEuPathDB" id="VectorBase:AFUN2_006074"/>
<evidence type="ECO:0000313" key="8">
    <source>
        <dbReference type="EnsemblMetazoa" id="AFUN008407-PA"/>
    </source>
</evidence>
<feature type="compositionally biased region" description="Basic residues" evidence="5">
    <location>
        <begin position="543"/>
        <end position="566"/>
    </location>
</feature>
<sequence>MATMPNVWLSLATVILATMHGIPATANREHKVHNIVLYPNKQSWCTTRNISQVITEPGCKQVTIDNNVCVGACFSYSIPHTEPSDPGEIIGPYCDSCQPSDVSYVFVKVDCTENANMKNPYLYKQVQLIHNCTCTACDEQSTHRSTPTSNTRDLSDGSQEHGLGSGEQLHHHQASLVLDKDQDMIPIEHQPHRVPSHTKHSAGGVSVGSDEAPADSDMIQDDIPEILEVVHYSENDTEPIRHTPVHDLQSPNSGTTYMEQQQLNHYEHNSHTDNVKKLLHQKIVKLLRSIEETNSQSDREQLIEMIRLIKGTSDRNWDELVESLQSENSILDFNRLRSELVEDEPLNVPSFGGTEAVDTGEEASKQHADPESAESLARKKHSSTPEYADHQRLMQHQYDTLRHRANHLHEHASTGSKETIGDADKSTQESHTPAETGTPVRSHHHAHQHHLVGERIDAHHHLGRGPHGALVIQADRDDLEIHRSIQNGHEIKEKIHIQAHELKPNHAGTVVTYDGHVPVPTVTSDVGSVSVGETENRGHHFQTPHMHPRQHAQGHGGHHNAMRGHGHHENDRHGHHNHDHTNADHGSHPSKPHAAASVTVGDIEQ</sequence>
<feature type="compositionally biased region" description="Polar residues" evidence="5">
    <location>
        <begin position="143"/>
        <end position="152"/>
    </location>
</feature>
<dbReference type="InterPro" id="IPR029034">
    <property type="entry name" value="Cystine-knot_cytokine"/>
</dbReference>
<evidence type="ECO:0000256" key="6">
    <source>
        <dbReference type="SAM" id="SignalP"/>
    </source>
</evidence>
<feature type="region of interest" description="Disordered" evidence="5">
    <location>
        <begin position="190"/>
        <end position="213"/>
    </location>
</feature>
<dbReference type="VEuPathDB" id="VectorBase:AFUN008407"/>
<dbReference type="Gene3D" id="2.10.90.10">
    <property type="entry name" value="Cystine-knot cytokines"/>
    <property type="match status" value="1"/>
</dbReference>
<keyword evidence="2" id="KW-0964">Secreted</keyword>
<organism evidence="8">
    <name type="scientific">Anopheles funestus</name>
    <name type="common">African malaria mosquito</name>
    <dbReference type="NCBI Taxonomy" id="62324"/>
    <lineage>
        <taxon>Eukaryota</taxon>
        <taxon>Metazoa</taxon>
        <taxon>Ecdysozoa</taxon>
        <taxon>Arthropoda</taxon>
        <taxon>Hexapoda</taxon>
        <taxon>Insecta</taxon>
        <taxon>Pterygota</taxon>
        <taxon>Neoptera</taxon>
        <taxon>Endopterygota</taxon>
        <taxon>Diptera</taxon>
        <taxon>Nematocera</taxon>
        <taxon>Culicoidea</taxon>
        <taxon>Culicidae</taxon>
        <taxon>Anophelinae</taxon>
        <taxon>Anopheles</taxon>
    </lineage>
</organism>
<feature type="compositionally biased region" description="Basic and acidic residues" evidence="5">
    <location>
        <begin position="419"/>
        <end position="428"/>
    </location>
</feature>
<keyword evidence="3 6" id="KW-0732">Signal</keyword>
<comment type="subcellular location">
    <subcellularLocation>
        <location evidence="1">Secreted</location>
    </subcellularLocation>
</comment>